<feature type="compositionally biased region" description="Polar residues" evidence="1">
    <location>
        <begin position="83"/>
        <end position="98"/>
    </location>
</feature>
<protein>
    <submittedName>
        <fullName evidence="2">Voltage-dependent calcium channel type A subunit alpha-1</fullName>
    </submittedName>
</protein>
<evidence type="ECO:0000313" key="2">
    <source>
        <dbReference type="EMBL" id="KAK3925437.1"/>
    </source>
</evidence>
<accession>A0AAE1HQ82</accession>
<gene>
    <name evidence="2" type="ORF">KUF71_013644</name>
</gene>
<feature type="non-terminal residue" evidence="2">
    <location>
        <position position="1"/>
    </location>
</feature>
<evidence type="ECO:0000313" key="3">
    <source>
        <dbReference type="Proteomes" id="UP001219518"/>
    </source>
</evidence>
<name>A0AAE1HQ82_9NEOP</name>
<sequence>MEKCEVVPFSSQIVYAYDLLPTYLTSLSGTTVMSVGVVSPEMKVGIENRHDRTENNTRSFYHTKQQGLDLHHLRQEQQQLQQTSATRPSPAPRSTCSSARHPPPAGEQGQRPSPAPLSTCSSARHPPPAGEQGQRPSPAPRTRSTCSSARHPPPAGEQGQRLLSLQLGKGQQLNVLQLQGTKMATTSCHYCTRP</sequence>
<comment type="caution">
    <text evidence="2">The sequence shown here is derived from an EMBL/GenBank/DDBJ whole genome shotgun (WGS) entry which is preliminary data.</text>
</comment>
<dbReference type="Proteomes" id="UP001219518">
    <property type="component" value="Unassembled WGS sequence"/>
</dbReference>
<dbReference type="AlphaFoldDB" id="A0AAE1HQ82"/>
<dbReference type="EMBL" id="JAHWGI010001227">
    <property type="protein sequence ID" value="KAK3925437.1"/>
    <property type="molecule type" value="Genomic_DNA"/>
</dbReference>
<organism evidence="2 3">
    <name type="scientific">Frankliniella fusca</name>
    <dbReference type="NCBI Taxonomy" id="407009"/>
    <lineage>
        <taxon>Eukaryota</taxon>
        <taxon>Metazoa</taxon>
        <taxon>Ecdysozoa</taxon>
        <taxon>Arthropoda</taxon>
        <taxon>Hexapoda</taxon>
        <taxon>Insecta</taxon>
        <taxon>Pterygota</taxon>
        <taxon>Neoptera</taxon>
        <taxon>Paraneoptera</taxon>
        <taxon>Thysanoptera</taxon>
        <taxon>Terebrantia</taxon>
        <taxon>Thripoidea</taxon>
        <taxon>Thripidae</taxon>
        <taxon>Frankliniella</taxon>
    </lineage>
</organism>
<proteinExistence type="predicted"/>
<reference evidence="2" key="2">
    <citation type="journal article" date="2023" name="BMC Genomics">
        <title>Pest status, molecular evolution, and epigenetic factors derived from the genome assembly of Frankliniella fusca, a thysanopteran phytovirus vector.</title>
        <authorList>
            <person name="Catto M.A."/>
            <person name="Labadie P.E."/>
            <person name="Jacobson A.L."/>
            <person name="Kennedy G.G."/>
            <person name="Srinivasan R."/>
            <person name="Hunt B.G."/>
        </authorList>
    </citation>
    <scope>NUCLEOTIDE SEQUENCE</scope>
    <source>
        <strain evidence="2">PL_HMW_Pooled</strain>
    </source>
</reference>
<reference evidence="2" key="1">
    <citation type="submission" date="2021-07" db="EMBL/GenBank/DDBJ databases">
        <authorList>
            <person name="Catto M.A."/>
            <person name="Jacobson A."/>
            <person name="Kennedy G."/>
            <person name="Labadie P."/>
            <person name="Hunt B.G."/>
            <person name="Srinivasan R."/>
        </authorList>
    </citation>
    <scope>NUCLEOTIDE SEQUENCE</scope>
    <source>
        <strain evidence="2">PL_HMW_Pooled</strain>
        <tissue evidence="2">Head</tissue>
    </source>
</reference>
<keyword evidence="3" id="KW-1185">Reference proteome</keyword>
<feature type="region of interest" description="Disordered" evidence="1">
    <location>
        <begin position="76"/>
        <end position="160"/>
    </location>
</feature>
<evidence type="ECO:0000256" key="1">
    <source>
        <dbReference type="SAM" id="MobiDB-lite"/>
    </source>
</evidence>